<accession>A0A6J8ENE4</accession>
<dbReference type="InterPro" id="IPR013087">
    <property type="entry name" value="Znf_C2H2_type"/>
</dbReference>
<keyword evidence="3" id="KW-1185">Reference proteome</keyword>
<evidence type="ECO:0000313" key="2">
    <source>
        <dbReference type="EMBL" id="CAC5421907.1"/>
    </source>
</evidence>
<name>A0A6J8ENE4_MYTCO</name>
<sequence>MNNKPPSLSDIINSFTSSDELQHWALDNDLMDHRLVQNRIRYFQSFNLQHILNGFTDADSLIYWATDNLLLNNTQVLDRLSVLLTCPWCHMRFYLSSQLREHWELHEITGDINTPSNRDVLAINLHETDDPLILNERTDSLNVVDINMINIPSTSYSNPPYNAASSNTDNVKQDSQTPLQYGINPDITLTVDDIEQKGGGNETEESPYLFQRSGQKTFSKNLATETTYKVKFRDTWKDKKNARSSK</sequence>
<dbReference type="AlphaFoldDB" id="A0A6J8ENE4"/>
<dbReference type="Proteomes" id="UP000507470">
    <property type="component" value="Unassembled WGS sequence"/>
</dbReference>
<gene>
    <name evidence="2" type="ORF">MCOR_53991</name>
</gene>
<protein>
    <recommendedName>
        <fullName evidence="1">C2H2-type domain-containing protein</fullName>
    </recommendedName>
</protein>
<dbReference type="PROSITE" id="PS00028">
    <property type="entry name" value="ZINC_FINGER_C2H2_1"/>
    <property type="match status" value="1"/>
</dbReference>
<evidence type="ECO:0000259" key="1">
    <source>
        <dbReference type="PROSITE" id="PS00028"/>
    </source>
</evidence>
<dbReference type="EMBL" id="CACVKT020009453">
    <property type="protein sequence ID" value="CAC5421907.1"/>
    <property type="molecule type" value="Genomic_DNA"/>
</dbReference>
<dbReference type="OrthoDB" id="10454312at2759"/>
<proteinExistence type="predicted"/>
<feature type="domain" description="C2H2-type" evidence="1">
    <location>
        <begin position="86"/>
        <end position="106"/>
    </location>
</feature>
<evidence type="ECO:0000313" key="3">
    <source>
        <dbReference type="Proteomes" id="UP000507470"/>
    </source>
</evidence>
<organism evidence="2 3">
    <name type="scientific">Mytilus coruscus</name>
    <name type="common">Sea mussel</name>
    <dbReference type="NCBI Taxonomy" id="42192"/>
    <lineage>
        <taxon>Eukaryota</taxon>
        <taxon>Metazoa</taxon>
        <taxon>Spiralia</taxon>
        <taxon>Lophotrochozoa</taxon>
        <taxon>Mollusca</taxon>
        <taxon>Bivalvia</taxon>
        <taxon>Autobranchia</taxon>
        <taxon>Pteriomorphia</taxon>
        <taxon>Mytilida</taxon>
        <taxon>Mytiloidea</taxon>
        <taxon>Mytilidae</taxon>
        <taxon>Mytilinae</taxon>
        <taxon>Mytilus</taxon>
    </lineage>
</organism>
<reference evidence="2 3" key="1">
    <citation type="submission" date="2020-06" db="EMBL/GenBank/DDBJ databases">
        <authorList>
            <person name="Li R."/>
            <person name="Bekaert M."/>
        </authorList>
    </citation>
    <scope>NUCLEOTIDE SEQUENCE [LARGE SCALE GENOMIC DNA]</scope>
    <source>
        <strain evidence="3">wild</strain>
    </source>
</reference>